<keyword evidence="3" id="KW-1185">Reference proteome</keyword>
<dbReference type="SUPFAM" id="SSF53335">
    <property type="entry name" value="S-adenosyl-L-methionine-dependent methyltransferases"/>
    <property type="match status" value="1"/>
</dbReference>
<gene>
    <name evidence="2" type="ORF">C942_04104</name>
</gene>
<evidence type="ECO:0000313" key="2">
    <source>
        <dbReference type="EMBL" id="ELR63117.1"/>
    </source>
</evidence>
<dbReference type="CDD" id="cd02440">
    <property type="entry name" value="AdoMet_MTases"/>
    <property type="match status" value="1"/>
</dbReference>
<keyword evidence="2" id="KW-0489">Methyltransferase</keyword>
<comment type="caution">
    <text evidence="2">The sequence shown here is derived from an EMBL/GenBank/DDBJ whole genome shotgun (WGS) entry which is preliminary data.</text>
</comment>
<reference evidence="2 3" key="1">
    <citation type="submission" date="2012-12" db="EMBL/GenBank/DDBJ databases">
        <title>Genome Assembly of Photobacterium sp. AK15.</title>
        <authorList>
            <person name="Khatri I."/>
            <person name="Vaidya B."/>
            <person name="Srinivas T.N.R."/>
            <person name="Subramanian S."/>
            <person name="Pinnaka A."/>
        </authorList>
    </citation>
    <scope>NUCLEOTIDE SEQUENCE [LARGE SCALE GENOMIC DNA]</scope>
    <source>
        <strain evidence="2 3">AK15</strain>
    </source>
</reference>
<dbReference type="PATRIC" id="fig|1056511.3.peg.4917"/>
<organism evidence="2 3">
    <name type="scientific">Photobacterium marinum</name>
    <dbReference type="NCBI Taxonomy" id="1056511"/>
    <lineage>
        <taxon>Bacteria</taxon>
        <taxon>Pseudomonadati</taxon>
        <taxon>Pseudomonadota</taxon>
        <taxon>Gammaproteobacteria</taxon>
        <taxon>Vibrionales</taxon>
        <taxon>Vibrionaceae</taxon>
        <taxon>Photobacterium</taxon>
    </lineage>
</organism>
<proteinExistence type="predicted"/>
<keyword evidence="2" id="KW-0808">Transferase</keyword>
<dbReference type="InterPro" id="IPR015985">
    <property type="entry name" value="TehB-like_dom"/>
</dbReference>
<dbReference type="OrthoDB" id="9798407at2"/>
<dbReference type="InterPro" id="IPR029063">
    <property type="entry name" value="SAM-dependent_MTases_sf"/>
</dbReference>
<dbReference type="GO" id="GO:0008168">
    <property type="term" value="F:methyltransferase activity"/>
    <property type="evidence" value="ECO:0007669"/>
    <property type="project" value="UniProtKB-KW"/>
</dbReference>
<dbReference type="EMBL" id="AMZO01000056">
    <property type="protein sequence ID" value="ELR63117.1"/>
    <property type="molecule type" value="Genomic_DNA"/>
</dbReference>
<accession>L8J6L8</accession>
<dbReference type="Pfam" id="PF03848">
    <property type="entry name" value="TehB"/>
    <property type="match status" value="1"/>
</dbReference>
<feature type="domain" description="Tellurite resistance methyltransferase TehB-like" evidence="1">
    <location>
        <begin position="90"/>
        <end position="128"/>
    </location>
</feature>
<evidence type="ECO:0000313" key="3">
    <source>
        <dbReference type="Proteomes" id="UP000011134"/>
    </source>
</evidence>
<evidence type="ECO:0000259" key="1">
    <source>
        <dbReference type="Pfam" id="PF03848"/>
    </source>
</evidence>
<dbReference type="AlphaFoldDB" id="L8J6L8"/>
<dbReference type="Proteomes" id="UP000011134">
    <property type="component" value="Unassembled WGS sequence"/>
</dbReference>
<protein>
    <submittedName>
        <fullName evidence="2">Putative methyltransferase</fullName>
    </submittedName>
</protein>
<dbReference type="Gene3D" id="3.40.50.150">
    <property type="entry name" value="Vaccinia Virus protein VP39"/>
    <property type="match status" value="1"/>
</dbReference>
<sequence>MRYTRRFWFGVRCALSVQWGTPYRRRYNSEVGSVENGLDIFGNALLSYSSGNSDAALLVHTEGFEPYELPVSVFFRPADYYPIDKLALTLCKGKVLDIGAGVGEQSIYLQNNGFDITALDVSAAACRIMTARGINSVINQDIFESRLDACFDTWLLLGRSIGAVGTVSKLLLFLQLAKNNLSQTGQIVLNSISNANQPVTRKVSFEFSGVKGAAVNWLDIDRLSLESLAKQCGFRTEIVRVEDDGNYLAVLRKAEL</sequence>
<dbReference type="GO" id="GO:0032259">
    <property type="term" value="P:methylation"/>
    <property type="evidence" value="ECO:0007669"/>
    <property type="project" value="UniProtKB-KW"/>
</dbReference>
<name>L8J6L8_9GAMM</name>